<dbReference type="InterPro" id="IPR036291">
    <property type="entry name" value="NAD(P)-bd_dom_sf"/>
</dbReference>
<proteinExistence type="predicted"/>
<evidence type="ECO:0000259" key="3">
    <source>
        <dbReference type="Pfam" id="PF02826"/>
    </source>
</evidence>
<dbReference type="EMBL" id="JBHULR010000001">
    <property type="protein sequence ID" value="MFD2546210.1"/>
    <property type="molecule type" value="Genomic_DNA"/>
</dbReference>
<dbReference type="Pfam" id="PF02826">
    <property type="entry name" value="2-Hacid_dh_C"/>
    <property type="match status" value="1"/>
</dbReference>
<evidence type="ECO:0000313" key="5">
    <source>
        <dbReference type="Proteomes" id="UP001597545"/>
    </source>
</evidence>
<keyword evidence="5" id="KW-1185">Reference proteome</keyword>
<keyword evidence="2" id="KW-0520">NAD</keyword>
<dbReference type="InterPro" id="IPR050223">
    <property type="entry name" value="D-isomer_2-hydroxyacid_DH"/>
</dbReference>
<dbReference type="Gene3D" id="3.40.50.720">
    <property type="entry name" value="NAD(P)-binding Rossmann-like Domain"/>
    <property type="match status" value="2"/>
</dbReference>
<keyword evidence="1" id="KW-0560">Oxidoreductase</keyword>
<feature type="domain" description="D-isomer specific 2-hydroxyacid dehydrogenase NAD-binding" evidence="3">
    <location>
        <begin position="1"/>
        <end position="59"/>
    </location>
</feature>
<dbReference type="PANTHER" id="PTHR10996:SF178">
    <property type="entry name" value="2-HYDROXYACID DEHYDROGENASE YGL185C-RELATED"/>
    <property type="match status" value="1"/>
</dbReference>
<dbReference type="SUPFAM" id="SSF51735">
    <property type="entry name" value="NAD(P)-binding Rossmann-fold domains"/>
    <property type="match status" value="1"/>
</dbReference>
<dbReference type="PANTHER" id="PTHR10996">
    <property type="entry name" value="2-HYDROXYACID DEHYDROGENASE-RELATED"/>
    <property type="match status" value="1"/>
</dbReference>
<evidence type="ECO:0000256" key="1">
    <source>
        <dbReference type="ARBA" id="ARBA00023002"/>
    </source>
</evidence>
<organism evidence="4 5">
    <name type="scientific">Sphingobacterium suaedae</name>
    <dbReference type="NCBI Taxonomy" id="1686402"/>
    <lineage>
        <taxon>Bacteria</taxon>
        <taxon>Pseudomonadati</taxon>
        <taxon>Bacteroidota</taxon>
        <taxon>Sphingobacteriia</taxon>
        <taxon>Sphingobacteriales</taxon>
        <taxon>Sphingobacteriaceae</taxon>
        <taxon>Sphingobacterium</taxon>
    </lineage>
</organism>
<evidence type="ECO:0000256" key="2">
    <source>
        <dbReference type="ARBA" id="ARBA00023027"/>
    </source>
</evidence>
<reference evidence="5" key="1">
    <citation type="journal article" date="2019" name="Int. J. Syst. Evol. Microbiol.">
        <title>The Global Catalogue of Microorganisms (GCM) 10K type strain sequencing project: providing services to taxonomists for standard genome sequencing and annotation.</title>
        <authorList>
            <consortium name="The Broad Institute Genomics Platform"/>
            <consortium name="The Broad Institute Genome Sequencing Center for Infectious Disease"/>
            <person name="Wu L."/>
            <person name="Ma J."/>
        </authorList>
    </citation>
    <scope>NUCLEOTIDE SEQUENCE [LARGE SCALE GENOMIC DNA]</scope>
    <source>
        <strain evidence="5">KCTC 42662</strain>
    </source>
</reference>
<name>A0ABW5KD62_9SPHI</name>
<comment type="caution">
    <text evidence="4">The sequence shown here is derived from an EMBL/GenBank/DDBJ whole genome shotgun (WGS) entry which is preliminary data.</text>
</comment>
<protein>
    <submittedName>
        <fullName evidence="4">NAD(P)-dependent oxidoreductase</fullName>
    </submittedName>
</protein>
<evidence type="ECO:0000313" key="4">
    <source>
        <dbReference type="EMBL" id="MFD2546210.1"/>
    </source>
</evidence>
<dbReference type="InterPro" id="IPR006140">
    <property type="entry name" value="D-isomer_DH_NAD-bd"/>
</dbReference>
<sequence>MKNSAIFVDTARRAIYQEDDLIHALRTNEIGGAGLDVSDPEPMLQTELLLRLSGVCMLPPIESATKQTRTQMTQH</sequence>
<dbReference type="RefSeq" id="WP_380899777.1">
    <property type="nucleotide sequence ID" value="NZ_JBHUEG010000002.1"/>
</dbReference>
<dbReference type="Proteomes" id="UP001597545">
    <property type="component" value="Unassembled WGS sequence"/>
</dbReference>
<accession>A0ABW5KD62</accession>
<gene>
    <name evidence="4" type="ORF">ACFSR5_00980</name>
</gene>